<evidence type="ECO:0000256" key="2">
    <source>
        <dbReference type="ARBA" id="ARBA00022862"/>
    </source>
</evidence>
<keyword evidence="3" id="KW-1015">Disulfide bond</keyword>
<gene>
    <name evidence="7" type="primary">tpx</name>
    <name evidence="7" type="ORF">KSX_31760</name>
</gene>
<keyword evidence="2" id="KW-0049">Antioxidant</keyword>
<reference evidence="7" key="1">
    <citation type="submission" date="2020-10" db="EMBL/GenBank/DDBJ databases">
        <title>Taxonomic study of unclassified bacteria belonging to the class Ktedonobacteria.</title>
        <authorList>
            <person name="Yabe S."/>
            <person name="Wang C.M."/>
            <person name="Zheng Y."/>
            <person name="Sakai Y."/>
            <person name="Cavaletti L."/>
            <person name="Monciardini P."/>
            <person name="Donadio S."/>
        </authorList>
    </citation>
    <scope>NUCLEOTIDE SEQUENCE</scope>
    <source>
        <strain evidence="7">SOSP1-1</strain>
    </source>
</reference>
<organism evidence="7 8">
    <name type="scientific">Ktedonospora formicarum</name>
    <dbReference type="NCBI Taxonomy" id="2778364"/>
    <lineage>
        <taxon>Bacteria</taxon>
        <taxon>Bacillati</taxon>
        <taxon>Chloroflexota</taxon>
        <taxon>Ktedonobacteria</taxon>
        <taxon>Ktedonobacterales</taxon>
        <taxon>Ktedonobacteraceae</taxon>
        <taxon>Ktedonospora</taxon>
    </lineage>
</organism>
<evidence type="ECO:0000256" key="3">
    <source>
        <dbReference type="ARBA" id="ARBA00023157"/>
    </source>
</evidence>
<evidence type="ECO:0000256" key="5">
    <source>
        <dbReference type="SAM" id="MobiDB-lite"/>
    </source>
</evidence>
<protein>
    <submittedName>
        <fullName evidence="7">Putative thiol peroxidase</fullName>
    </submittedName>
</protein>
<proteinExistence type="predicted"/>
<evidence type="ECO:0000256" key="4">
    <source>
        <dbReference type="ARBA" id="ARBA00023284"/>
    </source>
</evidence>
<dbReference type="AlphaFoldDB" id="A0A8J3MSV7"/>
<dbReference type="InterPro" id="IPR013740">
    <property type="entry name" value="Redoxin"/>
</dbReference>
<dbReference type="Pfam" id="PF08534">
    <property type="entry name" value="Redoxin"/>
    <property type="match status" value="1"/>
</dbReference>
<dbReference type="EMBL" id="BNJF01000001">
    <property type="protein sequence ID" value="GHO45013.1"/>
    <property type="molecule type" value="Genomic_DNA"/>
</dbReference>
<evidence type="ECO:0000256" key="1">
    <source>
        <dbReference type="ARBA" id="ARBA00022559"/>
    </source>
</evidence>
<sequence length="195" mass="22483">MFTLNKSRELEERPAGARSQQEHLTVVGSMLQSAMPVPDFTLDYLDLLDMSVHRTSLSDSAGMVRLLSVINSLEKYTCQQQTLQWERYSQQLPPGACVFTVSMDLPYAQALWQSKHEVIHQMLSAWRCNSFGPAYGIWLKEWHLLQRSVFVIDHRDCVAYADYVVEQTQEPDYEMALAAVNRCVRAQRMAYVKDE</sequence>
<name>A0A8J3MSV7_9CHLR</name>
<evidence type="ECO:0000313" key="8">
    <source>
        <dbReference type="Proteomes" id="UP000612362"/>
    </source>
</evidence>
<evidence type="ECO:0000259" key="6">
    <source>
        <dbReference type="Pfam" id="PF08534"/>
    </source>
</evidence>
<feature type="region of interest" description="Disordered" evidence="5">
    <location>
        <begin position="1"/>
        <end position="21"/>
    </location>
</feature>
<keyword evidence="4" id="KW-0676">Redox-active center</keyword>
<feature type="domain" description="Redoxin" evidence="6">
    <location>
        <begin position="33"/>
        <end position="177"/>
    </location>
</feature>
<evidence type="ECO:0000313" key="7">
    <source>
        <dbReference type="EMBL" id="GHO45013.1"/>
    </source>
</evidence>
<dbReference type="PANTHER" id="PTHR43110:SF1">
    <property type="entry name" value="THIOL PEROXIDASE"/>
    <property type="match status" value="1"/>
</dbReference>
<accession>A0A8J3MSV7</accession>
<keyword evidence="1 7" id="KW-0575">Peroxidase</keyword>
<dbReference type="InterPro" id="IPR050455">
    <property type="entry name" value="Tpx_Peroxidase_subfamily"/>
</dbReference>
<feature type="compositionally biased region" description="Basic and acidic residues" evidence="5">
    <location>
        <begin position="1"/>
        <end position="15"/>
    </location>
</feature>
<dbReference type="Gene3D" id="3.40.30.10">
    <property type="entry name" value="Glutaredoxin"/>
    <property type="match status" value="1"/>
</dbReference>
<comment type="caution">
    <text evidence="7">The sequence shown here is derived from an EMBL/GenBank/DDBJ whole genome shotgun (WGS) entry which is preliminary data.</text>
</comment>
<keyword evidence="8" id="KW-1185">Reference proteome</keyword>
<dbReference type="InterPro" id="IPR036249">
    <property type="entry name" value="Thioredoxin-like_sf"/>
</dbReference>
<dbReference type="GO" id="GO:0004601">
    <property type="term" value="F:peroxidase activity"/>
    <property type="evidence" value="ECO:0007669"/>
    <property type="project" value="UniProtKB-KW"/>
</dbReference>
<dbReference type="Proteomes" id="UP000612362">
    <property type="component" value="Unassembled WGS sequence"/>
</dbReference>
<dbReference type="SUPFAM" id="SSF52833">
    <property type="entry name" value="Thioredoxin-like"/>
    <property type="match status" value="1"/>
</dbReference>
<keyword evidence="1 7" id="KW-0560">Oxidoreductase</keyword>
<dbReference type="PANTHER" id="PTHR43110">
    <property type="entry name" value="THIOL PEROXIDASE"/>
    <property type="match status" value="1"/>
</dbReference>